<dbReference type="EMBL" id="VUJU01001959">
    <property type="protein sequence ID" value="KAF0763131.1"/>
    <property type="molecule type" value="Genomic_DNA"/>
</dbReference>
<reference evidence="2 3" key="1">
    <citation type="submission" date="2019-08" db="EMBL/GenBank/DDBJ databases">
        <title>Whole genome of Aphis craccivora.</title>
        <authorList>
            <person name="Voronova N.V."/>
            <person name="Shulinski R.S."/>
            <person name="Bandarenka Y.V."/>
            <person name="Zhorov D.G."/>
            <person name="Warner D."/>
        </authorList>
    </citation>
    <scope>NUCLEOTIDE SEQUENCE [LARGE SCALE GENOMIC DNA]</scope>
    <source>
        <strain evidence="2">180601</strain>
        <tissue evidence="2">Whole Body</tissue>
    </source>
</reference>
<dbReference type="AlphaFoldDB" id="A0A6G0YY68"/>
<feature type="compositionally biased region" description="Low complexity" evidence="1">
    <location>
        <begin position="232"/>
        <end position="244"/>
    </location>
</feature>
<evidence type="ECO:0000256" key="1">
    <source>
        <dbReference type="SAM" id="MobiDB-lite"/>
    </source>
</evidence>
<proteinExistence type="predicted"/>
<feature type="region of interest" description="Disordered" evidence="1">
    <location>
        <begin position="225"/>
        <end position="257"/>
    </location>
</feature>
<comment type="caution">
    <text evidence="2">The sequence shown here is derived from an EMBL/GenBank/DDBJ whole genome shotgun (WGS) entry which is preliminary data.</text>
</comment>
<accession>A0A6G0YY68</accession>
<evidence type="ECO:0000313" key="3">
    <source>
        <dbReference type="Proteomes" id="UP000478052"/>
    </source>
</evidence>
<dbReference type="PANTHER" id="PTHR47027:SF29">
    <property type="entry name" value="C2H2-TYPE DOMAIN-CONTAINING PROTEIN"/>
    <property type="match status" value="1"/>
</dbReference>
<dbReference type="Proteomes" id="UP000478052">
    <property type="component" value="Unassembled WGS sequence"/>
</dbReference>
<evidence type="ECO:0000313" key="2">
    <source>
        <dbReference type="EMBL" id="KAF0763131.1"/>
    </source>
</evidence>
<name>A0A6G0YY68_APHCR</name>
<dbReference type="PANTHER" id="PTHR47027">
    <property type="entry name" value="REVERSE TRANSCRIPTASE DOMAIN-CONTAINING PROTEIN"/>
    <property type="match status" value="1"/>
</dbReference>
<gene>
    <name evidence="2" type="ORF">FWK35_00018023</name>
</gene>
<sequence length="358" mass="40774">MMASKVGLEINNEKTEYMILSCQDREYKQGKSLNVEGHVFKRVAHFKYLGHLITQDNDLKMEVSARIQKGNKSFFGLEKVLSSRTLSTDLKIQMYMTLIRPIVLYAVETWPLRKTEETRIKVFERRILRKIYGPCFDTNTDVWRKRHNKELEELFQRPNIANEIKKRRLTWAGQESRIHSQNNQREPGRDVENIEPEIPWRVVAEDRDRWREICLAVCSPNFGGGSSSKPGHAASADDVSAAASSHHHHGGSSSTVSATEHLLHKDIAAVAQGGWNVTKSLMNVKADEDHDRCQSLIELNKEPPAVPSEKVGQINFGLEYDYQQNTLILRIIAESPNYGPRTGYGLRTNFNRPPAPIG</sequence>
<keyword evidence="3" id="KW-1185">Reference proteome</keyword>
<dbReference type="OrthoDB" id="7987018at2759"/>
<protein>
    <submittedName>
        <fullName evidence="2">Synaptotagmin-7</fullName>
    </submittedName>
</protein>
<organism evidence="2 3">
    <name type="scientific">Aphis craccivora</name>
    <name type="common">Cowpea aphid</name>
    <dbReference type="NCBI Taxonomy" id="307492"/>
    <lineage>
        <taxon>Eukaryota</taxon>
        <taxon>Metazoa</taxon>
        <taxon>Ecdysozoa</taxon>
        <taxon>Arthropoda</taxon>
        <taxon>Hexapoda</taxon>
        <taxon>Insecta</taxon>
        <taxon>Pterygota</taxon>
        <taxon>Neoptera</taxon>
        <taxon>Paraneoptera</taxon>
        <taxon>Hemiptera</taxon>
        <taxon>Sternorrhyncha</taxon>
        <taxon>Aphidomorpha</taxon>
        <taxon>Aphidoidea</taxon>
        <taxon>Aphididae</taxon>
        <taxon>Aphidini</taxon>
        <taxon>Aphis</taxon>
        <taxon>Aphis</taxon>
    </lineage>
</organism>
<feature type="region of interest" description="Disordered" evidence="1">
    <location>
        <begin position="173"/>
        <end position="192"/>
    </location>
</feature>